<dbReference type="InterPro" id="IPR005538">
    <property type="entry name" value="LrgA/CidA"/>
</dbReference>
<evidence type="ECO:0000256" key="2">
    <source>
        <dbReference type="ARBA" id="ARBA00022475"/>
    </source>
</evidence>
<organism evidence="7 8">
    <name type="scientific">Spectribacter acetivorans</name>
    <dbReference type="NCBI Taxonomy" id="3075603"/>
    <lineage>
        <taxon>Bacteria</taxon>
        <taxon>Pseudomonadati</taxon>
        <taxon>Pseudomonadota</taxon>
        <taxon>Gammaproteobacteria</taxon>
        <taxon>Salinisphaerales</taxon>
        <taxon>Salinisphaeraceae</taxon>
        <taxon>Spectribacter</taxon>
    </lineage>
</organism>
<evidence type="ECO:0000256" key="5">
    <source>
        <dbReference type="ARBA" id="ARBA00023136"/>
    </source>
</evidence>
<dbReference type="Proteomes" id="UP001259982">
    <property type="component" value="Unassembled WGS sequence"/>
</dbReference>
<feature type="transmembrane region" description="Helical" evidence="6">
    <location>
        <begin position="57"/>
        <end position="79"/>
    </location>
</feature>
<keyword evidence="3 6" id="KW-0812">Transmembrane</keyword>
<comment type="subcellular location">
    <subcellularLocation>
        <location evidence="1">Cell membrane</location>
        <topology evidence="1">Multi-pass membrane protein</topology>
    </subcellularLocation>
</comment>
<comment type="caution">
    <text evidence="7">The sequence shown here is derived from an EMBL/GenBank/DDBJ whole genome shotgun (WGS) entry which is preliminary data.</text>
</comment>
<keyword evidence="2" id="KW-1003">Cell membrane</keyword>
<reference evidence="7 8" key="1">
    <citation type="submission" date="2023-09" db="EMBL/GenBank/DDBJ databases">
        <authorList>
            <person name="Rey-Velasco X."/>
        </authorList>
    </citation>
    <scope>NUCLEOTIDE SEQUENCE [LARGE SCALE GENOMIC DNA]</scope>
    <source>
        <strain evidence="7 8">P385</strain>
    </source>
</reference>
<keyword evidence="4 6" id="KW-1133">Transmembrane helix</keyword>
<evidence type="ECO:0000256" key="4">
    <source>
        <dbReference type="ARBA" id="ARBA00022989"/>
    </source>
</evidence>
<accession>A0ABU3BA95</accession>
<dbReference type="Pfam" id="PF03788">
    <property type="entry name" value="LrgA"/>
    <property type="match status" value="1"/>
</dbReference>
<protein>
    <submittedName>
        <fullName evidence="7">CidA/LrgA family protein</fullName>
    </submittedName>
</protein>
<dbReference type="EMBL" id="JAVRHY010000007">
    <property type="protein sequence ID" value="MDT0618752.1"/>
    <property type="molecule type" value="Genomic_DNA"/>
</dbReference>
<proteinExistence type="predicted"/>
<keyword evidence="5 6" id="KW-0472">Membrane</keyword>
<dbReference type="PANTHER" id="PTHR33931">
    <property type="entry name" value="HOLIN-LIKE PROTEIN CIDA-RELATED"/>
    <property type="match status" value="1"/>
</dbReference>
<keyword evidence="8" id="KW-1185">Reference proteome</keyword>
<evidence type="ECO:0000256" key="6">
    <source>
        <dbReference type="SAM" id="Phobius"/>
    </source>
</evidence>
<evidence type="ECO:0000256" key="1">
    <source>
        <dbReference type="ARBA" id="ARBA00004651"/>
    </source>
</evidence>
<dbReference type="RefSeq" id="WP_311658942.1">
    <property type="nucleotide sequence ID" value="NZ_JAVRHY010000007.1"/>
</dbReference>
<dbReference type="PANTHER" id="PTHR33931:SF2">
    <property type="entry name" value="HOLIN-LIKE PROTEIN CIDA"/>
    <property type="match status" value="1"/>
</dbReference>
<gene>
    <name evidence="7" type="ORF">RM531_09705</name>
</gene>
<evidence type="ECO:0000313" key="7">
    <source>
        <dbReference type="EMBL" id="MDT0618752.1"/>
    </source>
</evidence>
<evidence type="ECO:0000313" key="8">
    <source>
        <dbReference type="Proteomes" id="UP001259982"/>
    </source>
</evidence>
<name>A0ABU3BA95_9GAMM</name>
<feature type="transmembrane region" description="Helical" evidence="6">
    <location>
        <begin position="85"/>
        <end position="105"/>
    </location>
</feature>
<feature type="transmembrane region" description="Helical" evidence="6">
    <location>
        <begin position="28"/>
        <end position="45"/>
    </location>
</feature>
<evidence type="ECO:0000256" key="3">
    <source>
        <dbReference type="ARBA" id="ARBA00022692"/>
    </source>
</evidence>
<sequence length="113" mass="12245">MLYWITMLLLCQWLGELAATASGLPVPGPVIGMILLLAFLLWRGEEPPDLARVADGLLDHLALLFVPAGVGVVAHLALLRAQWPPIAAALLVSTVATVLVTGWVMQRLMRKRD</sequence>